<name>A0A4Y2NSC5_ARAVE</name>
<proteinExistence type="predicted"/>
<sequence>MWTCLTSNHTRETKRLSADNSPLRRTNSVAVGNSQLKCENDYRAQEGTFGTSLVLRKQINCDISKMFRIEYRSCQFPSNKIVKRWRNIRDTYARSLREKNKSGHAAVSTKKYISADQLSFLLTAGARTETQFSLKETVSEEDTEQQNGL</sequence>
<keyword evidence="4" id="KW-1185">Reference proteome</keyword>
<evidence type="ECO:0000313" key="3">
    <source>
        <dbReference type="EMBL" id="GBN41763.1"/>
    </source>
</evidence>
<dbReference type="AlphaFoldDB" id="A0A4Y2NSC5"/>
<accession>A0A4Y2NSC5</accession>
<evidence type="ECO:0000259" key="2">
    <source>
        <dbReference type="Pfam" id="PF10545"/>
    </source>
</evidence>
<organism evidence="3 4">
    <name type="scientific">Araneus ventricosus</name>
    <name type="common">Orbweaver spider</name>
    <name type="synonym">Epeira ventricosa</name>
    <dbReference type="NCBI Taxonomy" id="182803"/>
    <lineage>
        <taxon>Eukaryota</taxon>
        <taxon>Metazoa</taxon>
        <taxon>Ecdysozoa</taxon>
        <taxon>Arthropoda</taxon>
        <taxon>Chelicerata</taxon>
        <taxon>Arachnida</taxon>
        <taxon>Araneae</taxon>
        <taxon>Araneomorphae</taxon>
        <taxon>Entelegynae</taxon>
        <taxon>Araneoidea</taxon>
        <taxon>Araneidae</taxon>
        <taxon>Araneus</taxon>
    </lineage>
</organism>
<dbReference type="Pfam" id="PF10545">
    <property type="entry name" value="MADF_DNA_bdg"/>
    <property type="match status" value="1"/>
</dbReference>
<evidence type="ECO:0000256" key="1">
    <source>
        <dbReference type="SAM" id="MobiDB-lite"/>
    </source>
</evidence>
<feature type="region of interest" description="Disordered" evidence="1">
    <location>
        <begin position="1"/>
        <end position="24"/>
    </location>
</feature>
<dbReference type="OrthoDB" id="8038273at2759"/>
<gene>
    <name evidence="3" type="ORF">AVEN_236936_1</name>
</gene>
<dbReference type="InterPro" id="IPR006578">
    <property type="entry name" value="MADF-dom"/>
</dbReference>
<dbReference type="EMBL" id="BGPR01009705">
    <property type="protein sequence ID" value="GBN41763.1"/>
    <property type="molecule type" value="Genomic_DNA"/>
</dbReference>
<reference evidence="3 4" key="1">
    <citation type="journal article" date="2019" name="Sci. Rep.">
        <title>Orb-weaving spider Araneus ventricosus genome elucidates the spidroin gene catalogue.</title>
        <authorList>
            <person name="Kono N."/>
            <person name="Nakamura H."/>
            <person name="Ohtoshi R."/>
            <person name="Moran D.A.P."/>
            <person name="Shinohara A."/>
            <person name="Yoshida Y."/>
            <person name="Fujiwara M."/>
            <person name="Mori M."/>
            <person name="Tomita M."/>
            <person name="Arakawa K."/>
        </authorList>
    </citation>
    <scope>NUCLEOTIDE SEQUENCE [LARGE SCALE GENOMIC DNA]</scope>
</reference>
<feature type="domain" description="MADF" evidence="2">
    <location>
        <begin position="75"/>
        <end position="121"/>
    </location>
</feature>
<dbReference type="Proteomes" id="UP000499080">
    <property type="component" value="Unassembled WGS sequence"/>
</dbReference>
<protein>
    <recommendedName>
        <fullName evidence="2">MADF domain-containing protein</fullName>
    </recommendedName>
</protein>
<comment type="caution">
    <text evidence="3">The sequence shown here is derived from an EMBL/GenBank/DDBJ whole genome shotgun (WGS) entry which is preliminary data.</text>
</comment>
<evidence type="ECO:0000313" key="4">
    <source>
        <dbReference type="Proteomes" id="UP000499080"/>
    </source>
</evidence>